<reference evidence="1" key="1">
    <citation type="submission" date="2018-01" db="EMBL/GenBank/DDBJ databases">
        <title>An insight into the sialome of Amazonian anophelines.</title>
        <authorList>
            <person name="Ribeiro J.M."/>
            <person name="Scarpassa V."/>
            <person name="Calvo E."/>
        </authorList>
    </citation>
    <scope>NUCLEOTIDE SEQUENCE</scope>
    <source>
        <tissue evidence="1">Salivary glands</tissue>
    </source>
</reference>
<accession>A0A2M4B408</accession>
<evidence type="ECO:0000313" key="1">
    <source>
        <dbReference type="EMBL" id="MBW47548.1"/>
    </source>
</evidence>
<dbReference type="EMBL" id="GGFK01014227">
    <property type="protein sequence ID" value="MBW47548.1"/>
    <property type="molecule type" value="Transcribed_RNA"/>
</dbReference>
<sequence length="107" mass="12386">MLRGKVFRLSLVPLTVDIPVLSQLLELERQRFQLPLAFFQRFAACHIVEGQRFDPVHQLLHFLVLVLYEGQLLDELLPHVLIDVQPGQLLRGEVLQSERILLLLGLR</sequence>
<protein>
    <submittedName>
        <fullName evidence="1">Putative secreted protein</fullName>
    </submittedName>
</protein>
<proteinExistence type="predicted"/>
<organism evidence="1">
    <name type="scientific">Anopheles triannulatus</name>
    <dbReference type="NCBI Taxonomy" id="58253"/>
    <lineage>
        <taxon>Eukaryota</taxon>
        <taxon>Metazoa</taxon>
        <taxon>Ecdysozoa</taxon>
        <taxon>Arthropoda</taxon>
        <taxon>Hexapoda</taxon>
        <taxon>Insecta</taxon>
        <taxon>Pterygota</taxon>
        <taxon>Neoptera</taxon>
        <taxon>Endopterygota</taxon>
        <taxon>Diptera</taxon>
        <taxon>Nematocera</taxon>
        <taxon>Culicoidea</taxon>
        <taxon>Culicidae</taxon>
        <taxon>Anophelinae</taxon>
        <taxon>Anopheles</taxon>
    </lineage>
</organism>
<name>A0A2M4B408_9DIPT</name>
<dbReference type="AlphaFoldDB" id="A0A2M4B408"/>